<keyword evidence="1" id="KW-0732">Signal</keyword>
<dbReference type="NCBIfam" id="NF033757">
    <property type="entry name" value="gliding_CglB"/>
    <property type="match status" value="1"/>
</dbReference>
<evidence type="ECO:0000313" key="4">
    <source>
        <dbReference type="Proteomes" id="UP000217343"/>
    </source>
</evidence>
<dbReference type="PROSITE" id="PS51257">
    <property type="entry name" value="PROKAR_LIPOPROTEIN"/>
    <property type="match status" value="1"/>
</dbReference>
<dbReference type="PROSITE" id="PS50234">
    <property type="entry name" value="VWFA"/>
    <property type="match status" value="1"/>
</dbReference>
<dbReference type="Gene3D" id="3.40.50.410">
    <property type="entry name" value="von Willebrand factor, type A domain"/>
    <property type="match status" value="1"/>
</dbReference>
<dbReference type="SUPFAM" id="SSF53300">
    <property type="entry name" value="vWA-like"/>
    <property type="match status" value="1"/>
</dbReference>
<feature type="domain" description="VWFA" evidence="2">
    <location>
        <begin position="50"/>
        <end position="339"/>
    </location>
</feature>
<keyword evidence="4" id="KW-1185">Reference proteome</keyword>
<organism evidence="3 4">
    <name type="scientific">Corallococcus macrosporus DSM 14697</name>
    <dbReference type="NCBI Taxonomy" id="1189310"/>
    <lineage>
        <taxon>Bacteria</taxon>
        <taxon>Pseudomonadati</taxon>
        <taxon>Myxococcota</taxon>
        <taxon>Myxococcia</taxon>
        <taxon>Myxococcales</taxon>
        <taxon>Cystobacterineae</taxon>
        <taxon>Myxococcaceae</taxon>
        <taxon>Corallococcus</taxon>
    </lineage>
</organism>
<protein>
    <submittedName>
        <fullName evidence="3">Gliding motility protein</fullName>
    </submittedName>
</protein>
<dbReference type="InterPro" id="IPR036465">
    <property type="entry name" value="vWFA_dom_sf"/>
</dbReference>
<dbReference type="OrthoDB" id="5506314at2"/>
<name>A0A250JU28_9BACT</name>
<gene>
    <name evidence="3" type="ORF">MYMAC_003008</name>
</gene>
<feature type="signal peptide" evidence="1">
    <location>
        <begin position="1"/>
        <end position="19"/>
    </location>
</feature>
<feature type="chain" id="PRO_5012422470" evidence="1">
    <location>
        <begin position="20"/>
        <end position="417"/>
    </location>
</feature>
<dbReference type="AlphaFoldDB" id="A0A250JU28"/>
<accession>A0A250JU28</accession>
<dbReference type="InterPro" id="IPR002035">
    <property type="entry name" value="VWF_A"/>
</dbReference>
<evidence type="ECO:0000259" key="2">
    <source>
        <dbReference type="PROSITE" id="PS50234"/>
    </source>
</evidence>
<dbReference type="RefSeq" id="WP_013939634.1">
    <property type="nucleotide sequence ID" value="NZ_CP022203.1"/>
</dbReference>
<reference evidence="3 4" key="1">
    <citation type="submission" date="2017-06" db="EMBL/GenBank/DDBJ databases">
        <title>Sequencing and comparative analysis of myxobacterial genomes.</title>
        <authorList>
            <person name="Rupp O."/>
            <person name="Goesmann A."/>
            <person name="Sogaard-Andersen L."/>
        </authorList>
    </citation>
    <scope>NUCLEOTIDE SEQUENCE [LARGE SCALE GENOMIC DNA]</scope>
    <source>
        <strain evidence="3 4">DSM 14697</strain>
    </source>
</reference>
<evidence type="ECO:0000256" key="1">
    <source>
        <dbReference type="SAM" id="SignalP"/>
    </source>
</evidence>
<dbReference type="EMBL" id="CP022203">
    <property type="protein sequence ID" value="ATB47399.1"/>
    <property type="molecule type" value="Genomic_DNA"/>
</dbReference>
<dbReference type="Proteomes" id="UP000217343">
    <property type="component" value="Chromosome"/>
</dbReference>
<dbReference type="KEGG" id="mmas:MYMAC_003008"/>
<proteinExistence type="predicted"/>
<sequence>MRSKLPLLSALSVGAVVLACQTYDFEPVEPLAIAQTTVEEVINARASKPNIMLLVDTSASMTDPVNPSDPACIVEYEGSPVVCGREAPCNVDVCPTRWTELQAAVPQFLESSGQFVRFALTTYPETRGGASVADSCREASESALLKGLPDQEDDASLLAHASEINDLLQGIPNSGEGRPLGGTPTSGSLNFVGGLPGLQAPDRENFVILLTDGLPNCNVNNVNTGANPELCKCTIDNNGCFGSYEKRGCLDSDASVAAVQALKQKQITTIVIGFGAETASGEGPAVLEAMARAGGFQRTCSAERPCGEGDTCNPTTGLCNRSFFQAGNQAELASALEEISRAVKQEEPCLIPLEGPQRPTDPKLLVVYVEGERTPSSDSTWTFEDRGVLFTGETCQRILDSTPESPVRIEVRAIRQR</sequence>
<dbReference type="SMART" id="SM00327">
    <property type="entry name" value="VWA"/>
    <property type="match status" value="1"/>
</dbReference>
<evidence type="ECO:0000313" key="3">
    <source>
        <dbReference type="EMBL" id="ATB47399.1"/>
    </source>
</evidence>